<accession>A0A914Z9Q6</accession>
<reference evidence="2" key="1">
    <citation type="submission" date="2022-11" db="UniProtKB">
        <authorList>
            <consortium name="WormBaseParasite"/>
        </authorList>
    </citation>
    <scope>IDENTIFICATION</scope>
</reference>
<organism evidence="1 2">
    <name type="scientific">Panagrolaimus superbus</name>
    <dbReference type="NCBI Taxonomy" id="310955"/>
    <lineage>
        <taxon>Eukaryota</taxon>
        <taxon>Metazoa</taxon>
        <taxon>Ecdysozoa</taxon>
        <taxon>Nematoda</taxon>
        <taxon>Chromadorea</taxon>
        <taxon>Rhabditida</taxon>
        <taxon>Tylenchina</taxon>
        <taxon>Panagrolaimomorpha</taxon>
        <taxon>Panagrolaimoidea</taxon>
        <taxon>Panagrolaimidae</taxon>
        <taxon>Panagrolaimus</taxon>
    </lineage>
</organism>
<evidence type="ECO:0000313" key="2">
    <source>
        <dbReference type="WBParaSite" id="PSU_v2.g6981.t1"/>
    </source>
</evidence>
<dbReference type="AlphaFoldDB" id="A0A914Z9Q6"/>
<protein>
    <submittedName>
        <fullName evidence="2">Uncharacterized protein</fullName>
    </submittedName>
</protein>
<proteinExistence type="predicted"/>
<name>A0A914Z9Q6_9BILA</name>
<dbReference type="Proteomes" id="UP000887577">
    <property type="component" value="Unplaced"/>
</dbReference>
<evidence type="ECO:0000313" key="1">
    <source>
        <dbReference type="Proteomes" id="UP000887577"/>
    </source>
</evidence>
<dbReference type="WBParaSite" id="PSU_v2.g6981.t1">
    <property type="protein sequence ID" value="PSU_v2.g6981.t1"/>
    <property type="gene ID" value="PSU_v2.g6981"/>
</dbReference>
<keyword evidence="1" id="KW-1185">Reference proteome</keyword>
<sequence length="174" mass="20097">MNPRHVFKSKSKLLEGDIPPSEYQSLIKNPSRCFKKGSKVHVYFTIISEIYDPEPIIYSGKIFVDCENSMFKLFCDLLTVFHDEFAYDPSKDETKFWHLLNSPGQLYFPWDIFRLRAAVHSLLVDAANSGENTKIADGYLNAKRTFVLCNHKEKVSRRVQVEIDCSPDDVVNIE</sequence>